<protein>
    <submittedName>
        <fullName evidence="1">Uncharacterized protein</fullName>
    </submittedName>
</protein>
<accession>A0A3E2W099</accession>
<dbReference type="AlphaFoldDB" id="A0A3E2W099"/>
<gene>
    <name evidence="1" type="ORF">DXA38_05265</name>
</gene>
<reference evidence="1 2" key="1">
    <citation type="submission" date="2018-08" db="EMBL/GenBank/DDBJ databases">
        <title>A genome reference for cultivated species of the human gut microbiota.</title>
        <authorList>
            <person name="Zou Y."/>
            <person name="Xue W."/>
            <person name="Luo G."/>
        </authorList>
    </citation>
    <scope>NUCLEOTIDE SEQUENCE [LARGE SCALE GENOMIC DNA]</scope>
    <source>
        <strain evidence="1 2">OF01-2LB</strain>
    </source>
</reference>
<dbReference type="Proteomes" id="UP000260025">
    <property type="component" value="Unassembled WGS sequence"/>
</dbReference>
<organism evidence="1 2">
    <name type="scientific">Clostridium innocuum</name>
    <dbReference type="NCBI Taxonomy" id="1522"/>
    <lineage>
        <taxon>Bacteria</taxon>
        <taxon>Bacillati</taxon>
        <taxon>Bacillota</taxon>
        <taxon>Clostridia</taxon>
        <taxon>Eubacteriales</taxon>
        <taxon>Clostridiaceae</taxon>
        <taxon>Clostridium</taxon>
    </lineage>
</organism>
<evidence type="ECO:0000313" key="1">
    <source>
        <dbReference type="EMBL" id="RGC17245.1"/>
    </source>
</evidence>
<proteinExistence type="predicted"/>
<dbReference type="EMBL" id="QVEV01000005">
    <property type="protein sequence ID" value="RGC17245.1"/>
    <property type="molecule type" value="Genomic_DNA"/>
</dbReference>
<name>A0A3E2W099_CLOIN</name>
<evidence type="ECO:0000313" key="2">
    <source>
        <dbReference type="Proteomes" id="UP000260025"/>
    </source>
</evidence>
<comment type="caution">
    <text evidence="1">The sequence shown here is derived from an EMBL/GenBank/DDBJ whole genome shotgun (WGS) entry which is preliminary data.</text>
</comment>
<dbReference type="RefSeq" id="WP_117442287.1">
    <property type="nucleotide sequence ID" value="NZ_JAJFEN010000093.1"/>
</dbReference>
<dbReference type="OrthoDB" id="1427362at2"/>
<sequence length="214" mass="25089">MPLEKEVRESVQNYCTKDLPGDLEWHIKKFDFIDNDNELKDRLGRAFYSARYMAKLMEALYVSGNELHPFVKFQIIQYASIYEAVITYLLWNKFKDDSEVVALGTHKAYKPVSALGKLVNMEFQNEKIYTCVYRDEKTNRNSIAFSDKVDCGVRIGFIKVDYAEEIKYIYKLRNLAHIEAEAKSQIEVEISNAKLSYWRMQPFLEDISLFLSNT</sequence>